<proteinExistence type="predicted"/>
<feature type="compositionally biased region" description="Basic and acidic residues" evidence="1">
    <location>
        <begin position="264"/>
        <end position="281"/>
    </location>
</feature>
<name>A0A4S4LLY3_9AGAM</name>
<dbReference type="Proteomes" id="UP000310158">
    <property type="component" value="Unassembled WGS sequence"/>
</dbReference>
<evidence type="ECO:0000313" key="4">
    <source>
        <dbReference type="Proteomes" id="UP000310158"/>
    </source>
</evidence>
<dbReference type="InterPro" id="IPR022617">
    <property type="entry name" value="Rad60/SUMO-like_dom"/>
</dbReference>
<organism evidence="3 4">
    <name type="scientific">Bondarzewia mesenterica</name>
    <dbReference type="NCBI Taxonomy" id="1095465"/>
    <lineage>
        <taxon>Eukaryota</taxon>
        <taxon>Fungi</taxon>
        <taxon>Dikarya</taxon>
        <taxon>Basidiomycota</taxon>
        <taxon>Agaricomycotina</taxon>
        <taxon>Agaricomycetes</taxon>
        <taxon>Russulales</taxon>
        <taxon>Bondarzewiaceae</taxon>
        <taxon>Bondarzewia</taxon>
    </lineage>
</organism>
<feature type="region of interest" description="Disordered" evidence="1">
    <location>
        <begin position="263"/>
        <end position="292"/>
    </location>
</feature>
<dbReference type="SMART" id="SM00213">
    <property type="entry name" value="UBQ"/>
    <property type="match status" value="1"/>
</dbReference>
<feature type="domain" description="Ubiquitin-like" evidence="2">
    <location>
        <begin position="22"/>
        <end position="97"/>
    </location>
</feature>
<sequence>MADEQQPQTEVTPKVEDGNAPINVKVVTSQGEEVFFKIKRNTKLSKLQGAYANKVGKDVGSIRFLYDGSRITDDDTPASLDMEDNDTIDVMVEPPTNPAAAIAPFDTLTPTTPPFNTALSEKGADAKPEAELCVTVLATTGLERSMLELVVTTVTQVETAGREPVLTEGTRMAEEEVDTIVGREAKLDVLKPTGEVAMELTDMGRGVETTDRELSEEARMAEEEMDTMVGREAKLDVLKLIGGVATELTNTVVTAVVSTGTALDGERTRDRQQLGRQKCENEGEDDGAPHDTGVLLSMKFEARELVIERK</sequence>
<dbReference type="InterPro" id="IPR029071">
    <property type="entry name" value="Ubiquitin-like_domsf"/>
</dbReference>
<dbReference type="PROSITE" id="PS50053">
    <property type="entry name" value="UBIQUITIN_2"/>
    <property type="match status" value="1"/>
</dbReference>
<evidence type="ECO:0000313" key="3">
    <source>
        <dbReference type="EMBL" id="THH12478.1"/>
    </source>
</evidence>
<dbReference type="PANTHER" id="PTHR10562">
    <property type="entry name" value="SMALL UBIQUITIN-RELATED MODIFIER"/>
    <property type="match status" value="1"/>
</dbReference>
<dbReference type="OrthoDB" id="442921at2759"/>
<keyword evidence="4" id="KW-1185">Reference proteome</keyword>
<dbReference type="Gene3D" id="3.10.20.90">
    <property type="entry name" value="Phosphatidylinositol 3-kinase Catalytic Subunit, Chain A, domain 1"/>
    <property type="match status" value="1"/>
</dbReference>
<dbReference type="Pfam" id="PF11976">
    <property type="entry name" value="Rad60-SLD"/>
    <property type="match status" value="1"/>
</dbReference>
<accession>A0A4S4LLY3</accession>
<evidence type="ECO:0000256" key="1">
    <source>
        <dbReference type="SAM" id="MobiDB-lite"/>
    </source>
</evidence>
<dbReference type="InterPro" id="IPR000626">
    <property type="entry name" value="Ubiquitin-like_dom"/>
</dbReference>
<protein>
    <recommendedName>
        <fullName evidence="2">Ubiquitin-like domain-containing protein</fullName>
    </recommendedName>
</protein>
<gene>
    <name evidence="3" type="ORF">EW146_g7661</name>
</gene>
<comment type="caution">
    <text evidence="3">The sequence shown here is derived from an EMBL/GenBank/DDBJ whole genome shotgun (WGS) entry which is preliminary data.</text>
</comment>
<dbReference type="CDD" id="cd16116">
    <property type="entry name" value="Ubl_Smt3_like"/>
    <property type="match status" value="1"/>
</dbReference>
<dbReference type="FunFam" id="3.10.20.90:FF:000202">
    <property type="entry name" value="Small ubiquitin-related modifier I"/>
    <property type="match status" value="1"/>
</dbReference>
<feature type="region of interest" description="Disordered" evidence="1">
    <location>
        <begin position="1"/>
        <end position="20"/>
    </location>
</feature>
<dbReference type="SUPFAM" id="SSF54236">
    <property type="entry name" value="Ubiquitin-like"/>
    <property type="match status" value="1"/>
</dbReference>
<feature type="compositionally biased region" description="Polar residues" evidence="1">
    <location>
        <begin position="1"/>
        <end position="11"/>
    </location>
</feature>
<reference evidence="3 4" key="1">
    <citation type="submission" date="2019-02" db="EMBL/GenBank/DDBJ databases">
        <title>Genome sequencing of the rare red list fungi Bondarzewia mesenterica.</title>
        <authorList>
            <person name="Buettner E."/>
            <person name="Kellner H."/>
        </authorList>
    </citation>
    <scope>NUCLEOTIDE SEQUENCE [LARGE SCALE GENOMIC DNA]</scope>
    <source>
        <strain evidence="3 4">DSM 108281</strain>
    </source>
</reference>
<dbReference type="EMBL" id="SGPL01000459">
    <property type="protein sequence ID" value="THH12478.1"/>
    <property type="molecule type" value="Genomic_DNA"/>
</dbReference>
<dbReference type="AlphaFoldDB" id="A0A4S4LLY3"/>
<evidence type="ECO:0000259" key="2">
    <source>
        <dbReference type="PROSITE" id="PS50053"/>
    </source>
</evidence>